<dbReference type="PANTHER" id="PTHR30272:SF1">
    <property type="entry name" value="3-HYDROXYACYL-[ACYL-CARRIER-PROTEIN] DEHYDRATASE"/>
    <property type="match status" value="1"/>
</dbReference>
<dbReference type="Proteomes" id="UP000443582">
    <property type="component" value="Unassembled WGS sequence"/>
</dbReference>
<dbReference type="Pfam" id="PF07977">
    <property type="entry name" value="FabA"/>
    <property type="match status" value="1"/>
</dbReference>
<dbReference type="SUPFAM" id="SSF54637">
    <property type="entry name" value="Thioesterase/thiol ester dehydrase-isomerase"/>
    <property type="match status" value="1"/>
</dbReference>
<organism evidence="2 3">
    <name type="scientific">Halobacteriovorax vibrionivorans</name>
    <dbReference type="NCBI Taxonomy" id="2152716"/>
    <lineage>
        <taxon>Bacteria</taxon>
        <taxon>Pseudomonadati</taxon>
        <taxon>Bdellovibrionota</taxon>
        <taxon>Bacteriovoracia</taxon>
        <taxon>Bacteriovoracales</taxon>
        <taxon>Halobacteriovoraceae</taxon>
        <taxon>Halobacteriovorax</taxon>
    </lineage>
</organism>
<dbReference type="EMBL" id="QDKL01000002">
    <property type="protein sequence ID" value="RZF21970.1"/>
    <property type="molecule type" value="Genomic_DNA"/>
</dbReference>
<evidence type="ECO:0000313" key="2">
    <source>
        <dbReference type="EMBL" id="RZF21970.1"/>
    </source>
</evidence>
<evidence type="ECO:0000256" key="1">
    <source>
        <dbReference type="ARBA" id="ARBA00023239"/>
    </source>
</evidence>
<dbReference type="CDD" id="cd01288">
    <property type="entry name" value="FabZ"/>
    <property type="match status" value="1"/>
</dbReference>
<dbReference type="Gene3D" id="3.10.129.10">
    <property type="entry name" value="Hotdog Thioesterase"/>
    <property type="match status" value="1"/>
</dbReference>
<evidence type="ECO:0000313" key="3">
    <source>
        <dbReference type="Proteomes" id="UP000443582"/>
    </source>
</evidence>
<accession>A0ABY0IG93</accession>
<dbReference type="RefSeq" id="WP_115361898.1">
    <property type="nucleotide sequence ID" value="NZ_QDKL01000002.1"/>
</dbReference>
<sequence length="158" mass="17956">MHLSKEEVMKILPHREPFLFVDEITSVEATGEVNDIKDLVGAVVKGNYTTREDHPIFAGHFPGNPILPGVVQVEMMAQFTSFQLKLYYKNLEEGDFEVALLSIEGAKFRKPVYPGMRLEIETVCTKMRTGFLQNDCKIFHNGELMSQCQVLATFKVKE</sequence>
<reference evidence="3" key="1">
    <citation type="journal article" date="2019" name="Int. J. Syst. Evol. Microbiol.">
        <title>Halobacteriovorax valvorus sp. nov., a novel prokaryotic predator isolated from coastal seawater of China.</title>
        <authorList>
            <person name="Chen M.-X."/>
        </authorList>
    </citation>
    <scope>NUCLEOTIDE SEQUENCE [LARGE SCALE GENOMIC DNA]</scope>
    <source>
        <strain evidence="3">BL9</strain>
    </source>
</reference>
<dbReference type="PANTHER" id="PTHR30272">
    <property type="entry name" value="3-HYDROXYACYL-[ACYL-CARRIER-PROTEIN] DEHYDRATASE"/>
    <property type="match status" value="1"/>
</dbReference>
<name>A0ABY0IG93_9BACT</name>
<dbReference type="InterPro" id="IPR029069">
    <property type="entry name" value="HotDog_dom_sf"/>
</dbReference>
<proteinExistence type="predicted"/>
<protein>
    <submittedName>
        <fullName evidence="2">Beta-hydroxyacyl-ACP dehydratase</fullName>
    </submittedName>
</protein>
<keyword evidence="1" id="KW-0456">Lyase</keyword>
<keyword evidence="3" id="KW-1185">Reference proteome</keyword>
<comment type="caution">
    <text evidence="2">The sequence shown here is derived from an EMBL/GenBank/DDBJ whole genome shotgun (WGS) entry which is preliminary data.</text>
</comment>
<dbReference type="InterPro" id="IPR013114">
    <property type="entry name" value="FabA_FabZ"/>
</dbReference>
<gene>
    <name evidence="2" type="ORF">DAY19_09800</name>
</gene>